<dbReference type="GO" id="GO:0016020">
    <property type="term" value="C:membrane"/>
    <property type="evidence" value="ECO:0007669"/>
    <property type="project" value="UniProtKB-SubCell"/>
</dbReference>
<dbReference type="NCBIfam" id="TIGR02532">
    <property type="entry name" value="IV_pilin_GFxxxE"/>
    <property type="match status" value="1"/>
</dbReference>
<evidence type="ECO:0000313" key="7">
    <source>
        <dbReference type="EMBL" id="AOY77045.1"/>
    </source>
</evidence>
<evidence type="ECO:0000313" key="9">
    <source>
        <dbReference type="Proteomes" id="UP000177894"/>
    </source>
</evidence>
<dbReference type="PANTHER" id="PTHR30093">
    <property type="entry name" value="GENERAL SECRETION PATHWAY PROTEIN G"/>
    <property type="match status" value="1"/>
</dbReference>
<keyword evidence="5 6" id="KW-0472">Membrane</keyword>
<dbReference type="KEGG" id="cfm:BJL90_15010"/>
<dbReference type="EMBL" id="CP017603">
    <property type="protein sequence ID" value="AOY77045.1"/>
    <property type="molecule type" value="Genomic_DNA"/>
</dbReference>
<keyword evidence="9" id="KW-1185">Reference proteome</keyword>
<keyword evidence="2" id="KW-0488">Methylation</keyword>
<dbReference type="Proteomes" id="UP000177894">
    <property type="component" value="Chromosome"/>
</dbReference>
<evidence type="ECO:0000256" key="3">
    <source>
        <dbReference type="ARBA" id="ARBA00022692"/>
    </source>
</evidence>
<organism evidence="8 10">
    <name type="scientific">Clostridium formicaceticum</name>
    <dbReference type="NCBI Taxonomy" id="1497"/>
    <lineage>
        <taxon>Bacteria</taxon>
        <taxon>Bacillati</taxon>
        <taxon>Bacillota</taxon>
        <taxon>Clostridia</taxon>
        <taxon>Eubacteriales</taxon>
        <taxon>Clostridiaceae</taxon>
        <taxon>Clostridium</taxon>
    </lineage>
</organism>
<proteinExistence type="predicted"/>
<evidence type="ECO:0000313" key="10">
    <source>
        <dbReference type="Proteomes" id="UP000192478"/>
    </source>
</evidence>
<dbReference type="InterPro" id="IPR012902">
    <property type="entry name" value="N_methyl_site"/>
</dbReference>
<comment type="subcellular location">
    <subcellularLocation>
        <location evidence="1">Membrane</location>
        <topology evidence="1">Single-pass membrane protein</topology>
    </subcellularLocation>
</comment>
<dbReference type="RefSeq" id="WP_070969724.1">
    <property type="nucleotide sequence ID" value="NZ_CP017603.1"/>
</dbReference>
<evidence type="ECO:0000256" key="2">
    <source>
        <dbReference type="ARBA" id="ARBA00022481"/>
    </source>
</evidence>
<evidence type="ECO:0000256" key="6">
    <source>
        <dbReference type="SAM" id="Phobius"/>
    </source>
</evidence>
<gene>
    <name evidence="8" type="primary">xcpT</name>
    <name evidence="7" type="ORF">BJL90_15010</name>
    <name evidence="8" type="ORF">CLFO_19450</name>
</gene>
<dbReference type="Gene3D" id="3.30.700.10">
    <property type="entry name" value="Glycoprotein, Type 4 Pilin"/>
    <property type="match status" value="1"/>
</dbReference>
<dbReference type="Proteomes" id="UP000192478">
    <property type="component" value="Chromosome"/>
</dbReference>
<dbReference type="SUPFAM" id="SSF54523">
    <property type="entry name" value="Pili subunits"/>
    <property type="match status" value="1"/>
</dbReference>
<feature type="transmembrane region" description="Helical" evidence="6">
    <location>
        <begin position="15"/>
        <end position="35"/>
    </location>
</feature>
<dbReference type="PANTHER" id="PTHR30093:SF44">
    <property type="entry name" value="TYPE II SECRETION SYSTEM CORE PROTEIN G"/>
    <property type="match status" value="1"/>
</dbReference>
<protein>
    <submittedName>
        <fullName evidence="8">Type II secretion system protein G</fullName>
    </submittedName>
</protein>
<dbReference type="PROSITE" id="PS00409">
    <property type="entry name" value="PROKAR_NTER_METHYL"/>
    <property type="match status" value="1"/>
</dbReference>
<evidence type="ECO:0000256" key="5">
    <source>
        <dbReference type="ARBA" id="ARBA00023136"/>
    </source>
</evidence>
<name>A0AAC9RNM3_9CLOT</name>
<dbReference type="EMBL" id="CP020559">
    <property type="protein sequence ID" value="ARE87545.1"/>
    <property type="molecule type" value="Genomic_DNA"/>
</dbReference>
<accession>A0AAC9RNM3</accession>
<dbReference type="AlphaFoldDB" id="A0AAC9RNM3"/>
<reference evidence="8 10" key="2">
    <citation type="submission" date="2017-03" db="EMBL/GenBank/DDBJ databases">
        <title>Complete sequence of Clostridium formicaceticum DSM 92.</title>
        <authorList>
            <person name="Poehlein A."/>
            <person name="Karl M."/>
            <person name="Bengelsdorf F.R."/>
            <person name="Duerre P."/>
            <person name="Daniel R."/>
        </authorList>
    </citation>
    <scope>NUCLEOTIDE SEQUENCE [LARGE SCALE GENOMIC DNA]</scope>
    <source>
        <strain evidence="8 10">DSM 92</strain>
    </source>
</reference>
<dbReference type="InterPro" id="IPR045584">
    <property type="entry name" value="Pilin-like"/>
</dbReference>
<reference evidence="7 9" key="1">
    <citation type="submission" date="2016-10" db="EMBL/GenBank/DDBJ databases">
        <title>Complete Genome Sequence of Acetogen Clostridium formicoaceticum ATCC 27076.</title>
        <authorList>
            <person name="Bao T."/>
            <person name="Cheng C."/>
            <person name="Zhao J."/>
            <person name="Yang S.-T."/>
            <person name="Wang J."/>
            <person name="Wang M."/>
        </authorList>
    </citation>
    <scope>NUCLEOTIDE SEQUENCE [LARGE SCALE GENOMIC DNA]</scope>
    <source>
        <strain evidence="7 9">ATCC 27076</strain>
    </source>
</reference>
<sequence>MIQYLCTKVRNKKGFTLIELIVVIAILGILAGIAVPRFTNVGDSAKISADEATARTIVGAVNLAIAAGDLVIHDGDFVDTTDDSKISEILDFLSPKYLEPGLKSQSGTFNITVDANGAITITNGSVTLYPKN</sequence>
<evidence type="ECO:0000256" key="4">
    <source>
        <dbReference type="ARBA" id="ARBA00022989"/>
    </source>
</evidence>
<evidence type="ECO:0000256" key="1">
    <source>
        <dbReference type="ARBA" id="ARBA00004167"/>
    </source>
</evidence>
<keyword evidence="3 6" id="KW-0812">Transmembrane</keyword>
<keyword evidence="4 6" id="KW-1133">Transmembrane helix</keyword>
<dbReference type="Pfam" id="PF07963">
    <property type="entry name" value="N_methyl"/>
    <property type="match status" value="1"/>
</dbReference>
<evidence type="ECO:0000313" key="8">
    <source>
        <dbReference type="EMBL" id="ARE87545.1"/>
    </source>
</evidence>